<dbReference type="GO" id="GO:0004316">
    <property type="term" value="F:3-oxoacyl-[acyl-carrier-protein] reductase (NADPH) activity"/>
    <property type="evidence" value="ECO:0007669"/>
    <property type="project" value="UniProtKB-EC"/>
</dbReference>
<dbReference type="HOGENOM" id="CLU_010194_2_10_11"/>
<reference evidence="7 8" key="1">
    <citation type="submission" date="2013-09" db="EMBL/GenBank/DDBJ databases">
        <title>Complete genome sequence of Corynebacterium doosanense CAU 212(T) (=DSM 45436(T)), isolated from activated sludge.</title>
        <authorList>
            <person name="Schaffert L."/>
            <person name="Albersmeier A."/>
            <person name="Kalinowski J."/>
            <person name="Ruckert C."/>
        </authorList>
    </citation>
    <scope>NUCLEOTIDE SEQUENCE [LARGE SCALE GENOMIC DNA]</scope>
    <source>
        <strain evidence="7 8">CAU 212</strain>
    </source>
</reference>
<dbReference type="RefSeq" id="WP_018022644.1">
    <property type="nucleotide sequence ID" value="NZ_AQUX01000010.1"/>
</dbReference>
<dbReference type="InterPro" id="IPR050259">
    <property type="entry name" value="SDR"/>
</dbReference>
<dbReference type="InterPro" id="IPR020904">
    <property type="entry name" value="Sc_DH/Rdtase_CS"/>
</dbReference>
<evidence type="ECO:0000256" key="4">
    <source>
        <dbReference type="ARBA" id="ARBA00023002"/>
    </source>
</evidence>
<evidence type="ECO:0000256" key="1">
    <source>
        <dbReference type="ARBA" id="ARBA00004191"/>
    </source>
</evidence>
<dbReference type="PRINTS" id="PR00081">
    <property type="entry name" value="GDHRDH"/>
</dbReference>
<dbReference type="FunFam" id="3.40.50.720:FF:000084">
    <property type="entry name" value="Short-chain dehydrogenase reductase"/>
    <property type="match status" value="1"/>
</dbReference>
<dbReference type="STRING" id="558173.CDOO_05200"/>
<gene>
    <name evidence="7" type="ORF">CDOO_05200</name>
</gene>
<dbReference type="InterPro" id="IPR002347">
    <property type="entry name" value="SDR_fam"/>
</dbReference>
<comment type="catalytic activity">
    <reaction evidence="6">
        <text>a (3R)-hydroxyacyl-[ACP] + NADP(+) = a 3-oxoacyl-[ACP] + NADPH + H(+)</text>
        <dbReference type="Rhea" id="RHEA:17397"/>
        <dbReference type="Rhea" id="RHEA-COMP:9916"/>
        <dbReference type="Rhea" id="RHEA-COMP:9945"/>
        <dbReference type="ChEBI" id="CHEBI:15378"/>
        <dbReference type="ChEBI" id="CHEBI:57783"/>
        <dbReference type="ChEBI" id="CHEBI:58349"/>
        <dbReference type="ChEBI" id="CHEBI:78776"/>
        <dbReference type="ChEBI" id="CHEBI:78827"/>
        <dbReference type="EC" id="1.1.1.100"/>
    </reaction>
    <physiologicalReaction direction="right-to-left" evidence="6">
        <dbReference type="Rhea" id="RHEA:17399"/>
    </physiologicalReaction>
</comment>
<keyword evidence="4" id="KW-0560">Oxidoreductase</keyword>
<evidence type="ECO:0000256" key="6">
    <source>
        <dbReference type="ARBA" id="ARBA00047400"/>
    </source>
</evidence>
<evidence type="ECO:0000256" key="5">
    <source>
        <dbReference type="ARBA" id="ARBA00040781"/>
    </source>
</evidence>
<dbReference type="SUPFAM" id="SSF51735">
    <property type="entry name" value="NAD(P)-binding Rossmann-fold domains"/>
    <property type="match status" value="1"/>
</dbReference>
<dbReference type="eggNOG" id="COG1028">
    <property type="taxonomic scope" value="Bacteria"/>
</dbReference>
<evidence type="ECO:0000256" key="3">
    <source>
        <dbReference type="ARBA" id="ARBA00022512"/>
    </source>
</evidence>
<keyword evidence="3" id="KW-0134">Cell wall</keyword>
<name>A0A097IF13_9CORY</name>
<dbReference type="PANTHER" id="PTHR42879">
    <property type="entry name" value="3-OXOACYL-(ACYL-CARRIER-PROTEIN) REDUCTASE"/>
    <property type="match status" value="1"/>
</dbReference>
<dbReference type="InterPro" id="IPR036291">
    <property type="entry name" value="NAD(P)-bd_dom_sf"/>
</dbReference>
<dbReference type="KEGG" id="cdo:CDOO_05200"/>
<sequence length="254" mass="25213">MAEKDFTGTSVIVTGGGSGIGRQVAHQVAARGGRVIVADIADSATTVAEEIRAAGGAAEAVVGDITDQAVVDELVAAAGAGSIALVNNAGVMDQFAGAQGTDDAIWQRCLNINVTAPFMLTRAVLPVMRENGGGAIVNVGSAASIRGAAAGAAYTASKHALAGLTKNTAYTYGRENVRCNLVAPGGVDTNIMSSIDPAGIDPSAGLGILKPIHDSAIRNARPEETAAAIVFLLSPAASNVNGAIIPVDGGWAAG</sequence>
<dbReference type="Pfam" id="PF13561">
    <property type="entry name" value="adh_short_C2"/>
    <property type="match status" value="1"/>
</dbReference>
<accession>A0A097IF13</accession>
<protein>
    <recommendedName>
        <fullName evidence="5">3-oxoacyl-[acyl-carrier-protein] reductase MabA</fullName>
    </recommendedName>
</protein>
<dbReference type="PRINTS" id="PR00080">
    <property type="entry name" value="SDRFAMILY"/>
</dbReference>
<dbReference type="AlphaFoldDB" id="A0A097IF13"/>
<dbReference type="EMBL" id="CP006764">
    <property type="protein sequence ID" value="AIT60714.1"/>
    <property type="molecule type" value="Genomic_DNA"/>
</dbReference>
<dbReference type="Proteomes" id="UP000029914">
    <property type="component" value="Chromosome"/>
</dbReference>
<dbReference type="PROSITE" id="PS00061">
    <property type="entry name" value="ADH_SHORT"/>
    <property type="match status" value="1"/>
</dbReference>
<dbReference type="OrthoDB" id="9786435at2"/>
<keyword evidence="8" id="KW-1185">Reference proteome</keyword>
<dbReference type="Gene3D" id="3.40.50.720">
    <property type="entry name" value="NAD(P)-binding Rossmann-like Domain"/>
    <property type="match status" value="1"/>
</dbReference>
<evidence type="ECO:0000256" key="2">
    <source>
        <dbReference type="ARBA" id="ARBA00006484"/>
    </source>
</evidence>
<comment type="similarity">
    <text evidence="2">Belongs to the short-chain dehydrogenases/reductases (SDR) family.</text>
</comment>
<evidence type="ECO:0000313" key="8">
    <source>
        <dbReference type="Proteomes" id="UP000029914"/>
    </source>
</evidence>
<dbReference type="GO" id="GO:0032787">
    <property type="term" value="P:monocarboxylic acid metabolic process"/>
    <property type="evidence" value="ECO:0007669"/>
    <property type="project" value="UniProtKB-ARBA"/>
</dbReference>
<comment type="subcellular location">
    <subcellularLocation>
        <location evidence="1">Secreted</location>
        <location evidence="1">Cell wall</location>
    </subcellularLocation>
</comment>
<dbReference type="CDD" id="cd05233">
    <property type="entry name" value="SDR_c"/>
    <property type="match status" value="1"/>
</dbReference>
<keyword evidence="3" id="KW-0964">Secreted</keyword>
<proteinExistence type="inferred from homology"/>
<dbReference type="PANTHER" id="PTHR42879:SF2">
    <property type="entry name" value="3-OXOACYL-[ACYL-CARRIER-PROTEIN] REDUCTASE FABG"/>
    <property type="match status" value="1"/>
</dbReference>
<evidence type="ECO:0000313" key="7">
    <source>
        <dbReference type="EMBL" id="AIT60714.1"/>
    </source>
</evidence>
<organism evidence="7 8">
    <name type="scientific">Corynebacterium doosanense CAU 212 = DSM 45436</name>
    <dbReference type="NCBI Taxonomy" id="558173"/>
    <lineage>
        <taxon>Bacteria</taxon>
        <taxon>Bacillati</taxon>
        <taxon>Actinomycetota</taxon>
        <taxon>Actinomycetes</taxon>
        <taxon>Mycobacteriales</taxon>
        <taxon>Corynebacteriaceae</taxon>
        <taxon>Corynebacterium</taxon>
    </lineage>
</organism>